<evidence type="ECO:0000313" key="1">
    <source>
        <dbReference type="EMBL" id="MBL7558451.1"/>
    </source>
</evidence>
<comment type="caution">
    <text evidence="1">The sequence shown here is derived from an EMBL/GenBank/DDBJ whole genome shotgun (WGS) entry which is preliminary data.</text>
</comment>
<dbReference type="Proteomes" id="UP000605013">
    <property type="component" value="Unassembled WGS sequence"/>
</dbReference>
<dbReference type="EMBL" id="JAEMEF010000001">
    <property type="protein sequence ID" value="MBL7558451.1"/>
    <property type="molecule type" value="Genomic_DNA"/>
</dbReference>
<reference evidence="1 2" key="1">
    <citation type="submission" date="2020-12" db="EMBL/GenBank/DDBJ databases">
        <title>Olleya sediminilitoris sp. nov., isolated from a tidal flat.</title>
        <authorList>
            <person name="Park S."/>
            <person name="Yoon J.-H."/>
        </authorList>
    </citation>
    <scope>NUCLEOTIDE SEQUENCE [LARGE SCALE GENOMIC DNA]</scope>
    <source>
        <strain evidence="1 2">YSTF-M6</strain>
    </source>
</reference>
<evidence type="ECO:0000313" key="2">
    <source>
        <dbReference type="Proteomes" id="UP000605013"/>
    </source>
</evidence>
<proteinExistence type="predicted"/>
<gene>
    <name evidence="1" type="ORF">JAO71_01445</name>
</gene>
<sequence length="64" mass="7208">MTLEKYLAELTKTRTKPSKRPNLNAKPIGSRTKISKKADIQTKTSLEIENETADIFAKNGFIVE</sequence>
<name>A0ABS1WH59_9FLAO</name>
<dbReference type="Gene3D" id="3.40.1350.120">
    <property type="match status" value="1"/>
</dbReference>
<protein>
    <submittedName>
        <fullName evidence="1">Uncharacterized protein</fullName>
    </submittedName>
</protein>
<organism evidence="1 2">
    <name type="scientific">Olleya sediminilitoris</name>
    <dbReference type="NCBI Taxonomy" id="2795739"/>
    <lineage>
        <taxon>Bacteria</taxon>
        <taxon>Pseudomonadati</taxon>
        <taxon>Bacteroidota</taxon>
        <taxon>Flavobacteriia</taxon>
        <taxon>Flavobacteriales</taxon>
        <taxon>Flavobacteriaceae</taxon>
    </lineage>
</organism>
<dbReference type="RefSeq" id="WP_202998511.1">
    <property type="nucleotide sequence ID" value="NZ_JAEMEF010000001.1"/>
</dbReference>
<accession>A0ABS1WH59</accession>
<keyword evidence="2" id="KW-1185">Reference proteome</keyword>